<reference evidence="1 2" key="1">
    <citation type="submission" date="2019-08" db="EMBL/GenBank/DDBJ databases">
        <title>The genome of the soybean aphid Biotype 1, its phylome, world population structure and adaptation to the North American continent.</title>
        <authorList>
            <person name="Giordano R."/>
            <person name="Donthu R.K."/>
            <person name="Hernandez A.G."/>
            <person name="Wright C.L."/>
            <person name="Zimin A.V."/>
        </authorList>
    </citation>
    <scope>NUCLEOTIDE SEQUENCE [LARGE SCALE GENOMIC DNA]</scope>
    <source>
        <tissue evidence="1">Whole aphids</tissue>
    </source>
</reference>
<proteinExistence type="predicted"/>
<sequence length="190" mass="22300">MFLCFHQFCYCIVNSLTDILLHVVDNNNTLIKKKIMKHTGLVLMNPYVKVPILTVLRIYFNKHQNITQRRLHHSQIQVVCKKDNFVWGVLIRSGARHIENYAACHYYQTYYAVSRVARQKLSRLDVPYYYTKGMETTRFDGTHSASIKTRTQLVLYLLTFQGIVLLYTLKQSETRFVIKVILGLSSYLDI</sequence>
<dbReference type="Proteomes" id="UP000475862">
    <property type="component" value="Unassembled WGS sequence"/>
</dbReference>
<organism evidence="1 2">
    <name type="scientific">Aphis glycines</name>
    <name type="common">Soybean aphid</name>
    <dbReference type="NCBI Taxonomy" id="307491"/>
    <lineage>
        <taxon>Eukaryota</taxon>
        <taxon>Metazoa</taxon>
        <taxon>Ecdysozoa</taxon>
        <taxon>Arthropoda</taxon>
        <taxon>Hexapoda</taxon>
        <taxon>Insecta</taxon>
        <taxon>Pterygota</taxon>
        <taxon>Neoptera</taxon>
        <taxon>Paraneoptera</taxon>
        <taxon>Hemiptera</taxon>
        <taxon>Sternorrhyncha</taxon>
        <taxon>Aphidomorpha</taxon>
        <taxon>Aphidoidea</taxon>
        <taxon>Aphididae</taxon>
        <taxon>Aphidini</taxon>
        <taxon>Aphis</taxon>
        <taxon>Aphis</taxon>
    </lineage>
</organism>
<dbReference type="AlphaFoldDB" id="A0A6G0TB70"/>
<keyword evidence="2" id="KW-1185">Reference proteome</keyword>
<dbReference type="EMBL" id="VYZN01000044">
    <property type="protein sequence ID" value="KAE9529622.1"/>
    <property type="molecule type" value="Genomic_DNA"/>
</dbReference>
<evidence type="ECO:0000313" key="2">
    <source>
        <dbReference type="Proteomes" id="UP000475862"/>
    </source>
</evidence>
<comment type="caution">
    <text evidence="1">The sequence shown here is derived from an EMBL/GenBank/DDBJ whole genome shotgun (WGS) entry which is preliminary data.</text>
</comment>
<accession>A0A6G0TB70</accession>
<protein>
    <submittedName>
        <fullName evidence="1">Uncharacterized protein</fullName>
    </submittedName>
</protein>
<name>A0A6G0TB70_APHGL</name>
<gene>
    <name evidence="1" type="ORF">AGLY_011718</name>
</gene>
<evidence type="ECO:0000313" key="1">
    <source>
        <dbReference type="EMBL" id="KAE9529622.1"/>
    </source>
</evidence>